<dbReference type="EMBL" id="CP081201">
    <property type="protein sequence ID" value="UXZ96190.1"/>
    <property type="molecule type" value="Genomic_DNA"/>
</dbReference>
<dbReference type="Proteomes" id="UP001063228">
    <property type="component" value="Chromosome"/>
</dbReference>
<keyword evidence="2" id="KW-1185">Reference proteome</keyword>
<dbReference type="RefSeq" id="WP_263269251.1">
    <property type="nucleotide sequence ID" value="NZ_CP081201.1"/>
</dbReference>
<name>A0ABY6FE58_9PSED</name>
<accession>A0ABY6FE58</accession>
<sequence>MVKITPDPPPQHALHPERISDEAAAQLAQEHWGANSPDGKKLIVDMPQCLFTVSPDLSAEEALTTACELLQSVIATSYETAENLNGSRRKLALAAVHLAEMAHTLVDSVLEKKCSV</sequence>
<organism evidence="1 2">
    <name type="scientific">Pseudomonas phytophila</name>
    <dbReference type="NCBI Taxonomy" id="2867264"/>
    <lineage>
        <taxon>Bacteria</taxon>
        <taxon>Pseudomonadati</taxon>
        <taxon>Pseudomonadota</taxon>
        <taxon>Gammaproteobacteria</taxon>
        <taxon>Pseudomonadales</taxon>
        <taxon>Pseudomonadaceae</taxon>
        <taxon>Pseudomonas</taxon>
    </lineage>
</organism>
<evidence type="ECO:0000313" key="1">
    <source>
        <dbReference type="EMBL" id="UXZ96190.1"/>
    </source>
</evidence>
<protein>
    <submittedName>
        <fullName evidence="1">DUF3077 domain-containing protein</fullName>
    </submittedName>
</protein>
<dbReference type="Pfam" id="PF19619">
    <property type="entry name" value="DUF6124"/>
    <property type="match status" value="1"/>
</dbReference>
<evidence type="ECO:0000313" key="2">
    <source>
        <dbReference type="Proteomes" id="UP001063228"/>
    </source>
</evidence>
<proteinExistence type="predicted"/>
<reference evidence="1" key="1">
    <citation type="submission" date="2021-08" db="EMBL/GenBank/DDBJ databases">
        <title>Complete genome sequence of Pseudomonas phytophila.</title>
        <authorList>
            <person name="Weir B.S."/>
            <person name="Templeton M.D."/>
            <person name="Arshed S."/>
            <person name="Andersen M.T."/>
            <person name="Jayaraman J."/>
        </authorList>
    </citation>
    <scope>NUCLEOTIDE SEQUENCE</scope>
    <source>
        <strain evidence="1">ICMP 23753</strain>
    </source>
</reference>
<gene>
    <name evidence="1" type="ORF">K3169_28580</name>
</gene>